<name>A0A6A3SY88_9STRA</name>
<dbReference type="AlphaFoldDB" id="A0A6A3SY88"/>
<dbReference type="EMBL" id="QXGF01001172">
    <property type="protein sequence ID" value="KAE8931977.1"/>
    <property type="molecule type" value="Genomic_DNA"/>
</dbReference>
<evidence type="ECO:0000313" key="5">
    <source>
        <dbReference type="EMBL" id="KAE9192869.1"/>
    </source>
</evidence>
<evidence type="ECO:0000313" key="10">
    <source>
        <dbReference type="Proteomes" id="UP000437068"/>
    </source>
</evidence>
<evidence type="ECO:0000313" key="13">
    <source>
        <dbReference type="Proteomes" id="UP000441208"/>
    </source>
</evidence>
<evidence type="ECO:0000313" key="11">
    <source>
        <dbReference type="Proteomes" id="UP000440367"/>
    </source>
</evidence>
<evidence type="ECO:0000313" key="9">
    <source>
        <dbReference type="Proteomes" id="UP000433483"/>
    </source>
</evidence>
<evidence type="ECO:0000313" key="8">
    <source>
        <dbReference type="Proteomes" id="UP000429523"/>
    </source>
</evidence>
<dbReference type="EMBL" id="QXGB01001320">
    <property type="protein sequence ID" value="KAE9192869.1"/>
    <property type="molecule type" value="Genomic_DNA"/>
</dbReference>
<comment type="caution">
    <text evidence="4">The sequence shown here is derived from an EMBL/GenBank/DDBJ whole genome shotgun (WGS) entry which is preliminary data.</text>
</comment>
<keyword evidence="9" id="KW-1185">Reference proteome</keyword>
<dbReference type="OrthoDB" id="88968at2759"/>
<evidence type="ECO:0000313" key="2">
    <source>
        <dbReference type="EMBL" id="KAE8993231.1"/>
    </source>
</evidence>
<dbReference type="Proteomes" id="UP000429523">
    <property type="component" value="Unassembled WGS sequence"/>
</dbReference>
<dbReference type="Proteomes" id="UP000440367">
    <property type="component" value="Unassembled WGS sequence"/>
</dbReference>
<accession>A0A6A3SY88</accession>
<evidence type="ECO:0000313" key="3">
    <source>
        <dbReference type="EMBL" id="KAE9092437.1"/>
    </source>
</evidence>
<evidence type="ECO:0000313" key="14">
    <source>
        <dbReference type="Proteomes" id="UP000460718"/>
    </source>
</evidence>
<gene>
    <name evidence="7" type="ORF">PF001_g17664</name>
    <name evidence="6" type="ORF">PF002_g19741</name>
    <name evidence="5" type="ORF">PF005_g18291</name>
    <name evidence="4" type="ORF">PF006_g17405</name>
    <name evidence="3" type="ORF">PF007_g18503</name>
    <name evidence="1" type="ORF">PF009_g17980</name>
    <name evidence="2" type="ORF">PF011_g17220</name>
</gene>
<dbReference type="EMBL" id="QXFW01001286">
    <property type="protein sequence ID" value="KAE8993231.1"/>
    <property type="molecule type" value="Genomic_DNA"/>
</dbReference>
<dbReference type="Proteomes" id="UP000437068">
    <property type="component" value="Unassembled WGS sequence"/>
</dbReference>
<dbReference type="Proteomes" id="UP000433483">
    <property type="component" value="Unassembled WGS sequence"/>
</dbReference>
<evidence type="ECO:0000313" key="7">
    <source>
        <dbReference type="EMBL" id="KAE9294683.1"/>
    </source>
</evidence>
<dbReference type="Proteomes" id="UP000440732">
    <property type="component" value="Unassembled WGS sequence"/>
</dbReference>
<organism evidence="4 12">
    <name type="scientific">Phytophthora fragariae</name>
    <dbReference type="NCBI Taxonomy" id="53985"/>
    <lineage>
        <taxon>Eukaryota</taxon>
        <taxon>Sar</taxon>
        <taxon>Stramenopiles</taxon>
        <taxon>Oomycota</taxon>
        <taxon>Peronosporomycetes</taxon>
        <taxon>Peronosporales</taxon>
        <taxon>Peronosporaceae</taxon>
        <taxon>Phytophthora</taxon>
    </lineage>
</organism>
<protein>
    <submittedName>
        <fullName evidence="4">Uncharacterized protein</fullName>
    </submittedName>
</protein>
<dbReference type="EMBL" id="QXGD01001388">
    <property type="protein sequence ID" value="KAE9207272.1"/>
    <property type="molecule type" value="Genomic_DNA"/>
</dbReference>
<evidence type="ECO:0000313" key="1">
    <source>
        <dbReference type="EMBL" id="KAE8931977.1"/>
    </source>
</evidence>
<reference evidence="8 9" key="1">
    <citation type="submission" date="2018-08" db="EMBL/GenBank/DDBJ databases">
        <title>Genomic investigation of the strawberry pathogen Phytophthora fragariae indicates pathogenicity is determined by transcriptional variation in three key races.</title>
        <authorList>
            <person name="Adams T.M."/>
            <person name="Armitage A.D."/>
            <person name="Sobczyk M.K."/>
            <person name="Bates H.J."/>
            <person name="Dunwell J.M."/>
            <person name="Nellist C.F."/>
            <person name="Harrison R.J."/>
        </authorList>
    </citation>
    <scope>NUCLEOTIDE SEQUENCE [LARGE SCALE GENOMIC DNA]</scope>
    <source>
        <strain evidence="7 10">A4</strain>
        <strain evidence="6 11">BC-1</strain>
        <strain evidence="5 9">NOV-27</strain>
        <strain evidence="4 12">NOV-5</strain>
        <strain evidence="3 13">NOV-71</strain>
        <strain evidence="1 8">NOV-9</strain>
        <strain evidence="2 14">SCRP245</strain>
    </source>
</reference>
<dbReference type="EMBL" id="QXGE01001297">
    <property type="protein sequence ID" value="KAE9294683.1"/>
    <property type="molecule type" value="Genomic_DNA"/>
</dbReference>
<sequence length="347" mass="38535">MTKTSNDVAPIAFSEVVTLACTQLSLLLDPKDASSLLQSCSRSLKQDIRDIIATEALLYFYEFDGVHFGEKCLGDFHQLVPQGTRGARGTCGCNFDLETRQELVPEELPLPKMLDARAKLLEAMCLLYKGIEPHCFNVLQVVRGTEFWPATLQPVVFSLAEGLERERHKDSRTTCPTSIDTDDVATLTRLMDVVEPGFGSQFFSSSDAVPRPRHVLEAHWRGIVVDQSSGLASCQFCEHYGDSPLFSRNPGESAADMDKMMRLHCTAVYQPMKRFMLQHLKHVRYVRPPRGWNTKTADGGRLMGLIAGITSSGVLCGVYVTSVCIPQQWIKNHLAPGHFTTVTRVAA</sequence>
<dbReference type="Proteomes" id="UP000460718">
    <property type="component" value="Unassembled WGS sequence"/>
</dbReference>
<dbReference type="EMBL" id="QXFZ01001332">
    <property type="protein sequence ID" value="KAE9092437.1"/>
    <property type="molecule type" value="Genomic_DNA"/>
</dbReference>
<evidence type="ECO:0000313" key="12">
    <source>
        <dbReference type="Proteomes" id="UP000440732"/>
    </source>
</evidence>
<evidence type="ECO:0000313" key="4">
    <source>
        <dbReference type="EMBL" id="KAE9123523.1"/>
    </source>
</evidence>
<dbReference type="EMBL" id="QXGA01001281">
    <property type="protein sequence ID" value="KAE9123523.1"/>
    <property type="molecule type" value="Genomic_DNA"/>
</dbReference>
<dbReference type="Proteomes" id="UP000441208">
    <property type="component" value="Unassembled WGS sequence"/>
</dbReference>
<evidence type="ECO:0000313" key="6">
    <source>
        <dbReference type="EMBL" id="KAE9207272.1"/>
    </source>
</evidence>
<proteinExistence type="predicted"/>